<evidence type="ECO:0000259" key="1">
    <source>
        <dbReference type="Pfam" id="PF01408"/>
    </source>
</evidence>
<dbReference type="PANTHER" id="PTHR43377:SF1">
    <property type="entry name" value="BILIVERDIN REDUCTASE A"/>
    <property type="match status" value="1"/>
</dbReference>
<dbReference type="RefSeq" id="WP_379807739.1">
    <property type="nucleotide sequence ID" value="NZ_JBHUOL010000018.1"/>
</dbReference>
<keyword evidence="4" id="KW-1185">Reference proteome</keyword>
<dbReference type="Gene3D" id="3.40.50.720">
    <property type="entry name" value="NAD(P)-binding Rossmann-like Domain"/>
    <property type="match status" value="1"/>
</dbReference>
<dbReference type="InterPro" id="IPR051450">
    <property type="entry name" value="Gfo/Idh/MocA_Oxidoreductases"/>
</dbReference>
<dbReference type="PANTHER" id="PTHR43377">
    <property type="entry name" value="BILIVERDIN REDUCTASE A"/>
    <property type="match status" value="1"/>
</dbReference>
<feature type="domain" description="GFO/IDH/MocA-like oxidoreductase" evidence="2">
    <location>
        <begin position="155"/>
        <end position="216"/>
    </location>
</feature>
<dbReference type="Gene3D" id="3.30.360.10">
    <property type="entry name" value="Dihydrodipicolinate Reductase, domain 2"/>
    <property type="match status" value="1"/>
</dbReference>
<dbReference type="Proteomes" id="UP001597549">
    <property type="component" value="Unassembled WGS sequence"/>
</dbReference>
<dbReference type="Pfam" id="PF01408">
    <property type="entry name" value="GFO_IDH_MocA"/>
    <property type="match status" value="1"/>
</dbReference>
<organism evidence="3 4">
    <name type="scientific">Flavobacterium ardleyense</name>
    <dbReference type="NCBI Taxonomy" id="2038737"/>
    <lineage>
        <taxon>Bacteria</taxon>
        <taxon>Pseudomonadati</taxon>
        <taxon>Bacteroidota</taxon>
        <taxon>Flavobacteriia</taxon>
        <taxon>Flavobacteriales</taxon>
        <taxon>Flavobacteriaceae</taxon>
        <taxon>Flavobacterium</taxon>
    </lineage>
</organism>
<dbReference type="InterPro" id="IPR000683">
    <property type="entry name" value="Gfo/Idh/MocA-like_OxRdtase_N"/>
</dbReference>
<protein>
    <submittedName>
        <fullName evidence="3">Gfo/Idh/MocA family protein</fullName>
    </submittedName>
</protein>
<dbReference type="InterPro" id="IPR036291">
    <property type="entry name" value="NAD(P)-bd_dom_sf"/>
</dbReference>
<name>A0ABW5Z8Y5_9FLAO</name>
<evidence type="ECO:0000259" key="2">
    <source>
        <dbReference type="Pfam" id="PF22725"/>
    </source>
</evidence>
<dbReference type="SUPFAM" id="SSF51735">
    <property type="entry name" value="NAD(P)-binding Rossmann-fold domains"/>
    <property type="match status" value="1"/>
</dbReference>
<dbReference type="EMBL" id="JBHUOL010000018">
    <property type="protein sequence ID" value="MFD2909330.1"/>
    <property type="molecule type" value="Genomic_DNA"/>
</dbReference>
<accession>A0ABW5Z8Y5</accession>
<gene>
    <name evidence="3" type="ORF">ACFSX9_11390</name>
</gene>
<dbReference type="InterPro" id="IPR055170">
    <property type="entry name" value="GFO_IDH_MocA-like_dom"/>
</dbReference>
<proteinExistence type="predicted"/>
<comment type="caution">
    <text evidence="3">The sequence shown here is derived from an EMBL/GenBank/DDBJ whole genome shotgun (WGS) entry which is preliminary data.</text>
</comment>
<dbReference type="SUPFAM" id="SSF55347">
    <property type="entry name" value="Glyceraldehyde-3-phosphate dehydrogenase-like, C-terminal domain"/>
    <property type="match status" value="1"/>
</dbReference>
<reference evidence="4" key="1">
    <citation type="journal article" date="2019" name="Int. J. Syst. Evol. Microbiol.">
        <title>The Global Catalogue of Microorganisms (GCM) 10K type strain sequencing project: providing services to taxonomists for standard genome sequencing and annotation.</title>
        <authorList>
            <consortium name="The Broad Institute Genomics Platform"/>
            <consortium name="The Broad Institute Genome Sequencing Center for Infectious Disease"/>
            <person name="Wu L."/>
            <person name="Ma J."/>
        </authorList>
    </citation>
    <scope>NUCLEOTIDE SEQUENCE [LARGE SCALE GENOMIC DNA]</scope>
    <source>
        <strain evidence="4">KCTC 52644</strain>
    </source>
</reference>
<sequence>MLKVGVLGAGHLGKIHLRLLNQSNKYELVGFYDAFEENANKVATEFGYKKFDSIADLIAAVDVVDIVTPTMQHFDCAKQVIEAGKHIFIEKPISNTVEEAEEIIALANKYNVKGQVGHVERFNPAFTAVKDQIKNPMFIETHRLAEFNPRGTDVPVVLDLMIHDIDAILSVVKSKVKSVHASGVSVLSQSPDIANARIEFENGCVANVTSSRISMKNMRKSRFFQKDAYISVDYLDKICEVVKMKEAPEVPGDFDMILQNAEGEKKQIYFDNPNILANNAILDELESFAAAINNDTTPIVTLEDGTEALRVAYMIIESMKR</sequence>
<dbReference type="Pfam" id="PF22725">
    <property type="entry name" value="GFO_IDH_MocA_C3"/>
    <property type="match status" value="1"/>
</dbReference>
<evidence type="ECO:0000313" key="3">
    <source>
        <dbReference type="EMBL" id="MFD2909330.1"/>
    </source>
</evidence>
<evidence type="ECO:0000313" key="4">
    <source>
        <dbReference type="Proteomes" id="UP001597549"/>
    </source>
</evidence>
<feature type="domain" description="Gfo/Idh/MocA-like oxidoreductase N-terminal" evidence="1">
    <location>
        <begin position="2"/>
        <end position="118"/>
    </location>
</feature>